<reference evidence="2" key="1">
    <citation type="submission" date="2023-10" db="EMBL/GenBank/DDBJ databases">
        <title>Genome assembly of Pristionchus species.</title>
        <authorList>
            <person name="Yoshida K."/>
            <person name="Sommer R.J."/>
        </authorList>
    </citation>
    <scope>NUCLEOTIDE SEQUENCE</scope>
    <source>
        <strain evidence="2">RS0144</strain>
    </source>
</reference>
<feature type="non-terminal residue" evidence="2">
    <location>
        <position position="120"/>
    </location>
</feature>
<organism evidence="2 3">
    <name type="scientific">Pristionchus entomophagus</name>
    <dbReference type="NCBI Taxonomy" id="358040"/>
    <lineage>
        <taxon>Eukaryota</taxon>
        <taxon>Metazoa</taxon>
        <taxon>Ecdysozoa</taxon>
        <taxon>Nematoda</taxon>
        <taxon>Chromadorea</taxon>
        <taxon>Rhabditida</taxon>
        <taxon>Rhabditina</taxon>
        <taxon>Diplogasteromorpha</taxon>
        <taxon>Diplogasteroidea</taxon>
        <taxon>Neodiplogasteridae</taxon>
        <taxon>Pristionchus</taxon>
    </lineage>
</organism>
<name>A0AAV5UDM6_9BILA</name>
<proteinExistence type="predicted"/>
<feature type="compositionally biased region" description="Basic and acidic residues" evidence="1">
    <location>
        <begin position="102"/>
        <end position="120"/>
    </location>
</feature>
<protein>
    <recommendedName>
        <fullName evidence="4">G protein-coupled receptor</fullName>
    </recommendedName>
</protein>
<evidence type="ECO:0000313" key="2">
    <source>
        <dbReference type="EMBL" id="GMT04403.1"/>
    </source>
</evidence>
<comment type="caution">
    <text evidence="2">The sequence shown here is derived from an EMBL/GenBank/DDBJ whole genome shotgun (WGS) entry which is preliminary data.</text>
</comment>
<keyword evidence="3" id="KW-1185">Reference proteome</keyword>
<dbReference type="EMBL" id="BTSX01000006">
    <property type="protein sequence ID" value="GMT04403.1"/>
    <property type="molecule type" value="Genomic_DNA"/>
</dbReference>
<evidence type="ECO:0008006" key="4">
    <source>
        <dbReference type="Google" id="ProtNLM"/>
    </source>
</evidence>
<gene>
    <name evidence="2" type="ORF">PENTCL1PPCAC_26577</name>
</gene>
<feature type="region of interest" description="Disordered" evidence="1">
    <location>
        <begin position="78"/>
        <end position="120"/>
    </location>
</feature>
<accession>A0AAV5UDM6</accession>
<dbReference type="Proteomes" id="UP001432027">
    <property type="component" value="Unassembled WGS sequence"/>
</dbReference>
<dbReference type="AlphaFoldDB" id="A0AAV5UDM6"/>
<evidence type="ECO:0000313" key="3">
    <source>
        <dbReference type="Proteomes" id="UP001432027"/>
    </source>
</evidence>
<evidence type="ECO:0000256" key="1">
    <source>
        <dbReference type="SAM" id="MobiDB-lite"/>
    </source>
</evidence>
<sequence>MFVFSVEVAVMSIIISVIMRPALSYLFDSYSCRSNSVATGYLACERSGRGTIESMENMEGQKDLSPMGPDTVMKTLAADSTEPKKAKNPTAVEDDGNYENLHAQDEQELKKVLKSMEKSE</sequence>